<dbReference type="InParanoid" id="A0A7M7LKJ6"/>
<dbReference type="RefSeq" id="XP_003425211.1">
    <property type="nucleotide sequence ID" value="XM_003425163.4"/>
</dbReference>
<feature type="region of interest" description="Disordered" evidence="1">
    <location>
        <begin position="87"/>
        <end position="110"/>
    </location>
</feature>
<feature type="compositionally biased region" description="Polar residues" evidence="1">
    <location>
        <begin position="166"/>
        <end position="176"/>
    </location>
</feature>
<sequence length="482" mass="49681">MPCIHRWCVVLLAICLLQFARCEDPQNAEAERLRNTPPELSSVGGDPALPGQAQARFLPFSASFSLSAGGNNAQTFSIAGTPDGIGLSQSSSHGSAGTNGNPGSFSASQSSSVAAGLNGISASDSNAFAANHPLYGPTAQANGNSFAVGQAAASAHGDVVNGQAVSGAQSSVGGTHSQASSSANAAASAANSQNLIHLRPERPAWGNAQPNYASGNNNGDYYYNSQGKPSLTITVSDDRNRFGTKPTNGWYEVPETPSRESWRRPAYCDQYNGWYRDPRCRSPKVVVTKPTYRPSRPVYFENTRDPRQEGGRVQISAASAASSAQSGPGGLSIGQSSAQSQSLGDRQPGSLTINRVEAFGNAQAHAQGAAVHHHLGRPGNLQASLGSGSASASSRPGGFAQGSSVSSSSGGNTNSQVNTSSGGGGAAHGAASAGSVVTFPGPSSAKQIIPKEFIRSKRPKDEDDFDELITDFTDTVYEFLDV</sequence>
<dbReference type="AlphaFoldDB" id="A0A7M7LKJ6"/>
<evidence type="ECO:0000256" key="1">
    <source>
        <dbReference type="SAM" id="MobiDB-lite"/>
    </source>
</evidence>
<evidence type="ECO:0000313" key="3">
    <source>
        <dbReference type="EnsemblMetazoa" id="XP_003425211"/>
    </source>
</evidence>
<feature type="region of interest" description="Disordered" evidence="1">
    <location>
        <begin position="295"/>
        <end position="348"/>
    </location>
</feature>
<name>A0A7M7LKJ6_NASVI</name>
<dbReference type="OrthoDB" id="7701216at2759"/>
<evidence type="ECO:0000313" key="4">
    <source>
        <dbReference type="Proteomes" id="UP000002358"/>
    </source>
</evidence>
<feature type="region of interest" description="Disordered" evidence="1">
    <location>
        <begin position="364"/>
        <end position="432"/>
    </location>
</feature>
<feature type="compositionally biased region" description="Low complexity" evidence="1">
    <location>
        <begin position="383"/>
        <end position="420"/>
    </location>
</feature>
<protein>
    <submittedName>
        <fullName evidence="3">Uncharacterized protein</fullName>
    </submittedName>
</protein>
<organism evidence="3 4">
    <name type="scientific">Nasonia vitripennis</name>
    <name type="common">Parasitic wasp</name>
    <dbReference type="NCBI Taxonomy" id="7425"/>
    <lineage>
        <taxon>Eukaryota</taxon>
        <taxon>Metazoa</taxon>
        <taxon>Ecdysozoa</taxon>
        <taxon>Arthropoda</taxon>
        <taxon>Hexapoda</taxon>
        <taxon>Insecta</taxon>
        <taxon>Pterygota</taxon>
        <taxon>Neoptera</taxon>
        <taxon>Endopterygota</taxon>
        <taxon>Hymenoptera</taxon>
        <taxon>Apocrita</taxon>
        <taxon>Proctotrupomorpha</taxon>
        <taxon>Chalcidoidea</taxon>
        <taxon>Pteromalidae</taxon>
        <taxon>Pteromalinae</taxon>
        <taxon>Nasonia</taxon>
    </lineage>
</organism>
<feature type="compositionally biased region" description="Low complexity" evidence="1">
    <location>
        <begin position="316"/>
        <end position="326"/>
    </location>
</feature>
<feature type="signal peptide" evidence="2">
    <location>
        <begin position="1"/>
        <end position="22"/>
    </location>
</feature>
<feature type="compositionally biased region" description="Polar residues" evidence="1">
    <location>
        <begin position="87"/>
        <end position="103"/>
    </location>
</feature>
<accession>A0A7M7LKJ6</accession>
<feature type="compositionally biased region" description="Polar residues" evidence="1">
    <location>
        <begin position="333"/>
        <end position="348"/>
    </location>
</feature>
<proteinExistence type="predicted"/>
<dbReference type="GeneID" id="100678814"/>
<keyword evidence="4" id="KW-1185">Reference proteome</keyword>
<feature type="region of interest" description="Disordered" evidence="1">
    <location>
        <begin position="232"/>
        <end position="256"/>
    </location>
</feature>
<feature type="compositionally biased region" description="Low complexity" evidence="1">
    <location>
        <begin position="177"/>
        <end position="188"/>
    </location>
</feature>
<reference evidence="3" key="1">
    <citation type="submission" date="2021-01" db="UniProtKB">
        <authorList>
            <consortium name="EnsemblMetazoa"/>
        </authorList>
    </citation>
    <scope>IDENTIFICATION</scope>
</reference>
<dbReference type="EnsemblMetazoa" id="XM_003425163">
    <property type="protein sequence ID" value="XP_003425211"/>
    <property type="gene ID" value="LOC100678814"/>
</dbReference>
<evidence type="ECO:0000256" key="2">
    <source>
        <dbReference type="SAM" id="SignalP"/>
    </source>
</evidence>
<feature type="region of interest" description="Disordered" evidence="1">
    <location>
        <begin position="166"/>
        <end position="188"/>
    </location>
</feature>
<keyword evidence="2" id="KW-0732">Signal</keyword>
<feature type="chain" id="PRO_5029833407" evidence="2">
    <location>
        <begin position="23"/>
        <end position="482"/>
    </location>
</feature>
<dbReference type="Proteomes" id="UP000002358">
    <property type="component" value="Chromosome 2"/>
</dbReference>
<dbReference type="KEGG" id="nvi:100678814"/>